<dbReference type="Proteomes" id="UP000494322">
    <property type="component" value="Unassembled WGS sequence"/>
</dbReference>
<gene>
    <name evidence="1" type="ORF">BCO9919_05639</name>
</gene>
<accession>A0A6J5JP52</accession>
<reference evidence="1 2" key="1">
    <citation type="submission" date="2020-04" db="EMBL/GenBank/DDBJ databases">
        <authorList>
            <person name="Depoorter E."/>
        </authorList>
    </citation>
    <scope>NUCLEOTIDE SEQUENCE [LARGE SCALE GENOMIC DNA]</scope>
    <source>
        <strain evidence="1 2">BCC0132</strain>
    </source>
</reference>
<name>A0A6J5JP52_9BURK</name>
<evidence type="ECO:0000313" key="2">
    <source>
        <dbReference type="Proteomes" id="UP000494322"/>
    </source>
</evidence>
<dbReference type="EMBL" id="CABWIK020000045">
    <property type="protein sequence ID" value="CAB3973180.1"/>
    <property type="molecule type" value="Genomic_DNA"/>
</dbReference>
<dbReference type="AlphaFoldDB" id="A0A6J5JP52"/>
<organism evidence="1 2">
    <name type="scientific">Burkholderia cenocepacia</name>
    <dbReference type="NCBI Taxonomy" id="95486"/>
    <lineage>
        <taxon>Bacteria</taxon>
        <taxon>Pseudomonadati</taxon>
        <taxon>Pseudomonadota</taxon>
        <taxon>Betaproteobacteria</taxon>
        <taxon>Burkholderiales</taxon>
        <taxon>Burkholderiaceae</taxon>
        <taxon>Burkholderia</taxon>
        <taxon>Burkholderia cepacia complex</taxon>
    </lineage>
</organism>
<protein>
    <submittedName>
        <fullName evidence="1">Aldehyde oxidase</fullName>
    </submittedName>
</protein>
<sequence>MLTVDDLAAIDTALQQSRIVGARCPAHFQPRIDR</sequence>
<proteinExistence type="predicted"/>
<evidence type="ECO:0000313" key="1">
    <source>
        <dbReference type="EMBL" id="CAB3973180.1"/>
    </source>
</evidence>